<dbReference type="SUPFAM" id="SSF52540">
    <property type="entry name" value="P-loop containing nucleoside triphosphate hydrolases"/>
    <property type="match status" value="1"/>
</dbReference>
<dbReference type="GO" id="GO:0016320">
    <property type="term" value="P:endoplasmic reticulum membrane fusion"/>
    <property type="evidence" value="ECO:0007669"/>
    <property type="project" value="EnsemblFungi"/>
</dbReference>
<feature type="transmembrane region" description="Helical" evidence="9">
    <location>
        <begin position="692"/>
        <end position="709"/>
    </location>
</feature>
<dbReference type="PANTHER" id="PTHR45923:SF2">
    <property type="entry name" value="PROTEIN SEY1"/>
    <property type="match status" value="1"/>
</dbReference>
<dbReference type="InterPro" id="IPR030386">
    <property type="entry name" value="G_GB1_RHD3_dom"/>
</dbReference>
<dbReference type="GO" id="GO:0003924">
    <property type="term" value="F:GTPase activity"/>
    <property type="evidence" value="ECO:0007669"/>
    <property type="project" value="UniProtKB-UniRule"/>
</dbReference>
<feature type="topological domain" description="Lumenal" evidence="8">
    <location>
        <begin position="713"/>
        <end position="715"/>
    </location>
</feature>
<organism evidence="11 12">
    <name type="scientific">Eremothecium cymbalariae (strain CBS 270.75 / DBVPG 7215 / KCTC 17166 / NRRL Y-17582)</name>
    <name type="common">Yeast</name>
    <dbReference type="NCBI Taxonomy" id="931890"/>
    <lineage>
        <taxon>Eukaryota</taxon>
        <taxon>Fungi</taxon>
        <taxon>Dikarya</taxon>
        <taxon>Ascomycota</taxon>
        <taxon>Saccharomycotina</taxon>
        <taxon>Saccharomycetes</taxon>
        <taxon>Saccharomycetales</taxon>
        <taxon>Saccharomycetaceae</taxon>
        <taxon>Eremothecium</taxon>
    </lineage>
</organism>
<dbReference type="RefSeq" id="XP_003645451.1">
    <property type="nucleotide sequence ID" value="XM_003645403.1"/>
</dbReference>
<sequence>MNDCRAIQLINEDKKFNQSTLEYFKQWIGDRDVGLDYHVVSVFGSQSSGKSTLLNALFKTEFDTMNAQFKRQQTTKGIWIAHSKEIACTKEVGDGVKGLDLFVLDVEGSDGAERGEDKDFERKAALFALATSEVLIVNMWEQQVGLYQGNNMGLLKTVFEVNLSLFGHKRDKQKILLLFVIRDFTGFTPLSSLLETLTAELESMWMDLNKPAEAENSTLYDFFDLDFTGLSHKLFKPEEFAGDVAKLGNRFVDRTSENFYLQAKYHQGLPLDGWTFYADSCWEQIESNKDLDLPTQQTLVAKFKTEEISNVAFNNFLSNYSTLETGLSGTELANQLKDLKDKCLAEYDNYGCRYMKNIYLEKRDELLEKLQTKFNEAISKHIDSLLESIVKNFKSLTVENASKVPFTKRLHGAREVALRTFETDTQEFVSLKLKPSLDDELAVLTVKINELAEQECAKEIKSIITRAKKYLYKNVRDTVITLLSHPKNNVWELVMVTFEKAFTESISKYKAVAEKDGDEDGILYDFQVDASLEGDQEIYQTIRSNSWTILYEVVHQYLKLDNVVSIIRDIFDNHFRYDEHDVPRLWKDELEVDEAFKIARMKAVEMLDILSTASIAGVEIVPDAELVREEQDDDDGGVDKAGADASNDIHTKRFSNILNITEKEKVLQQFRRQANFAVVEAKRSTIRTTTHIPIWMYGLLVVLGWNEFMMILRNPLLISFLLIAAAAFYFIHKLHLWGPLATFATSATEETKLTIKSKLRSMLMDGNNNSNTIPMQPIESFELQDFSNKETTEKIEQEE</sequence>
<evidence type="ECO:0000256" key="9">
    <source>
        <dbReference type="SAM" id="Phobius"/>
    </source>
</evidence>
<dbReference type="CDD" id="cd01851">
    <property type="entry name" value="GBP"/>
    <property type="match status" value="1"/>
</dbReference>
<dbReference type="eggNOG" id="KOG2203">
    <property type="taxonomic scope" value="Eukaryota"/>
</dbReference>
<dbReference type="GO" id="GO:0048309">
    <property type="term" value="P:endoplasmic reticulum inheritance"/>
    <property type="evidence" value="ECO:0007669"/>
    <property type="project" value="EnsemblFungi"/>
</dbReference>
<name>G8JR65_ERECY</name>
<dbReference type="FunFam" id="3.40.50.300:FF:000727">
    <property type="entry name" value="Protein SEY1 homolog"/>
    <property type="match status" value="1"/>
</dbReference>
<dbReference type="PROSITE" id="PS51715">
    <property type="entry name" value="G_GB1_RHD3"/>
    <property type="match status" value="1"/>
</dbReference>
<gene>
    <name evidence="8" type="primary">SEY1</name>
    <name evidence="11" type="ordered locus">Ecym_3130</name>
</gene>
<accession>G8JR65</accession>
<dbReference type="HOGENOM" id="CLU_011270_0_0_1"/>
<dbReference type="InParanoid" id="G8JR65"/>
<dbReference type="HAMAP" id="MF_03109">
    <property type="entry name" value="Sey1"/>
    <property type="match status" value="1"/>
</dbReference>
<dbReference type="GO" id="GO:0005525">
    <property type="term" value="F:GTP binding"/>
    <property type="evidence" value="ECO:0007669"/>
    <property type="project" value="UniProtKB-UniRule"/>
</dbReference>
<evidence type="ECO:0000256" key="8">
    <source>
        <dbReference type="HAMAP-Rule" id="MF_03109"/>
    </source>
</evidence>
<evidence type="ECO:0000256" key="5">
    <source>
        <dbReference type="ARBA" id="ARBA00022989"/>
    </source>
</evidence>
<evidence type="ECO:0000256" key="3">
    <source>
        <dbReference type="ARBA" id="ARBA00022801"/>
    </source>
</evidence>
<reference evidence="12" key="1">
    <citation type="journal article" date="2012" name="G3 (Bethesda)">
        <title>Pichia sorbitophila, an interspecies yeast hybrid reveals early steps of genome resolution following polyploidization.</title>
        <authorList>
            <person name="Leh Louis V."/>
            <person name="Despons L."/>
            <person name="Friedrich A."/>
            <person name="Martin T."/>
            <person name="Durrens P."/>
            <person name="Casaregola S."/>
            <person name="Neuveglise C."/>
            <person name="Fairhead C."/>
            <person name="Marck C."/>
            <person name="Cruz J.A."/>
            <person name="Straub M.L."/>
            <person name="Kugler V."/>
            <person name="Sacerdot C."/>
            <person name="Uzunov Z."/>
            <person name="Thierry A."/>
            <person name="Weiss S."/>
            <person name="Bleykasten C."/>
            <person name="De Montigny J."/>
            <person name="Jacques N."/>
            <person name="Jung P."/>
            <person name="Lemaire M."/>
            <person name="Mallet S."/>
            <person name="Morel G."/>
            <person name="Richard G.F."/>
            <person name="Sarkar A."/>
            <person name="Savel G."/>
            <person name="Schacherer J."/>
            <person name="Seret M.L."/>
            <person name="Talla E."/>
            <person name="Samson G."/>
            <person name="Jubin C."/>
            <person name="Poulain J."/>
            <person name="Vacherie B."/>
            <person name="Barbe V."/>
            <person name="Pelletier E."/>
            <person name="Sherman D.J."/>
            <person name="Westhof E."/>
            <person name="Weissenbach J."/>
            <person name="Baret P.V."/>
            <person name="Wincker P."/>
            <person name="Gaillardin C."/>
            <person name="Dujon B."/>
            <person name="Souciet J.L."/>
        </authorList>
    </citation>
    <scope>NUCLEOTIDE SEQUENCE [LARGE SCALE GENOMIC DNA]</scope>
    <source>
        <strain evidence="12">CBS 270.75 / DBVPG 7215 / KCTC 17166 / NRRL Y-17582</strain>
    </source>
</reference>
<evidence type="ECO:0000256" key="4">
    <source>
        <dbReference type="ARBA" id="ARBA00022824"/>
    </source>
</evidence>
<dbReference type="Pfam" id="PF05879">
    <property type="entry name" value="RHD3_GTPase"/>
    <property type="match status" value="1"/>
</dbReference>
<dbReference type="OMA" id="PIIKMTE"/>
<feature type="domain" description="GB1/RHD3-type G" evidence="10">
    <location>
        <begin position="34"/>
        <end position="264"/>
    </location>
</feature>
<dbReference type="FunCoup" id="G8JR65">
    <property type="interactions" value="60"/>
</dbReference>
<keyword evidence="3 8" id="KW-0378">Hydrolase</keyword>
<keyword evidence="12" id="KW-1185">Reference proteome</keyword>
<dbReference type="EMBL" id="CP002499">
    <property type="protein sequence ID" value="AET38634.1"/>
    <property type="molecule type" value="Genomic_DNA"/>
</dbReference>
<keyword evidence="5 8" id="KW-1133">Transmembrane helix</keyword>
<comment type="similarity">
    <text evidence="8">Belongs to the TRAFAC class dynamin-like GTPase superfamily. GB1/RHD3 GTPase family. RHD3 subfamily.</text>
</comment>
<dbReference type="GO" id="GO:0032541">
    <property type="term" value="C:cortical endoplasmic reticulum"/>
    <property type="evidence" value="ECO:0007669"/>
    <property type="project" value="EnsemblFungi"/>
</dbReference>
<evidence type="ECO:0000313" key="11">
    <source>
        <dbReference type="EMBL" id="AET38634.1"/>
    </source>
</evidence>
<evidence type="ECO:0000256" key="2">
    <source>
        <dbReference type="ARBA" id="ARBA00022741"/>
    </source>
</evidence>
<evidence type="ECO:0000259" key="10">
    <source>
        <dbReference type="PROSITE" id="PS51715"/>
    </source>
</evidence>
<dbReference type="OrthoDB" id="1597724at2759"/>
<evidence type="ECO:0000313" key="12">
    <source>
        <dbReference type="Proteomes" id="UP000006790"/>
    </source>
</evidence>
<keyword evidence="6 8" id="KW-0342">GTP-binding</keyword>
<dbReference type="PANTHER" id="PTHR45923">
    <property type="entry name" value="PROTEIN SEY1"/>
    <property type="match status" value="1"/>
</dbReference>
<feature type="transmembrane region" description="Helical" evidence="9">
    <location>
        <begin position="716"/>
        <end position="732"/>
    </location>
</feature>
<dbReference type="InterPro" id="IPR027417">
    <property type="entry name" value="P-loop_NTPase"/>
</dbReference>
<proteinExistence type="inferred from homology"/>
<keyword evidence="1 8" id="KW-0812">Transmembrane</keyword>
<keyword evidence="4 8" id="KW-0256">Endoplasmic reticulum</keyword>
<dbReference type="KEGG" id="erc:Ecym_3130"/>
<dbReference type="InterPro" id="IPR008803">
    <property type="entry name" value="RHD3/Sey1"/>
</dbReference>
<evidence type="ECO:0000256" key="7">
    <source>
        <dbReference type="ARBA" id="ARBA00023136"/>
    </source>
</evidence>
<dbReference type="GeneID" id="11468691"/>
<dbReference type="STRING" id="931890.G8JR65"/>
<feature type="binding site" evidence="8">
    <location>
        <begin position="44"/>
        <end position="51"/>
    </location>
    <ligand>
        <name>GTP</name>
        <dbReference type="ChEBI" id="CHEBI:37565"/>
    </ligand>
</feature>
<feature type="topological domain" description="Cytoplasmic" evidence="8">
    <location>
        <begin position="1"/>
        <end position="691"/>
    </location>
</feature>
<protein>
    <recommendedName>
        <fullName evidence="10">GB1/RHD3-type G domain-containing protein</fullName>
    </recommendedName>
</protein>
<dbReference type="Gene3D" id="3.40.50.300">
    <property type="entry name" value="P-loop containing nucleotide triphosphate hydrolases"/>
    <property type="match status" value="1"/>
</dbReference>
<keyword evidence="2 8" id="KW-0547">Nucleotide-binding</keyword>
<evidence type="ECO:0000256" key="1">
    <source>
        <dbReference type="ARBA" id="ARBA00022692"/>
    </source>
</evidence>
<keyword evidence="7 8" id="KW-0472">Membrane</keyword>
<dbReference type="GO" id="GO:0005789">
    <property type="term" value="C:endoplasmic reticulum membrane"/>
    <property type="evidence" value="ECO:0007669"/>
    <property type="project" value="UniProtKB-SubCell"/>
</dbReference>
<dbReference type="Proteomes" id="UP000006790">
    <property type="component" value="Chromosome 3"/>
</dbReference>
<feature type="topological domain" description="Cytoplasmic" evidence="8">
    <location>
        <begin position="737"/>
        <end position="799"/>
    </location>
</feature>
<dbReference type="AlphaFoldDB" id="G8JR65"/>
<evidence type="ECO:0000256" key="6">
    <source>
        <dbReference type="ARBA" id="ARBA00023134"/>
    </source>
</evidence>
<comment type="subcellular location">
    <subcellularLocation>
        <location evidence="8">Endoplasmic reticulum membrane</location>
        <topology evidence="8">Multi-pass membrane protein</topology>
    </subcellularLocation>
    <text evidence="8">Enriched in the cortical ER. Concentrated in punctae along the ER tubules.</text>
</comment>
<dbReference type="InterPro" id="IPR046758">
    <property type="entry name" value="Sey1/RHD3-like_3HB"/>
</dbReference>
<dbReference type="Pfam" id="PF20428">
    <property type="entry name" value="Sey1_3HB"/>
    <property type="match status" value="1"/>
</dbReference>